<dbReference type="Ensembl" id="ENSAPOT00000027763.1">
    <property type="protein sequence ID" value="ENSAPOP00000018229.1"/>
    <property type="gene ID" value="ENSAPOG00000021567.1"/>
</dbReference>
<feature type="domain" description="Tc1-like transposase DDE" evidence="1">
    <location>
        <begin position="92"/>
        <end position="167"/>
    </location>
</feature>
<organism evidence="2 3">
    <name type="scientific">Acanthochromis polyacanthus</name>
    <name type="common">spiny chromis</name>
    <dbReference type="NCBI Taxonomy" id="80966"/>
    <lineage>
        <taxon>Eukaryota</taxon>
        <taxon>Metazoa</taxon>
        <taxon>Chordata</taxon>
        <taxon>Craniata</taxon>
        <taxon>Vertebrata</taxon>
        <taxon>Euteleostomi</taxon>
        <taxon>Actinopterygii</taxon>
        <taxon>Neopterygii</taxon>
        <taxon>Teleostei</taxon>
        <taxon>Neoteleostei</taxon>
        <taxon>Acanthomorphata</taxon>
        <taxon>Ovalentaria</taxon>
        <taxon>Pomacentridae</taxon>
        <taxon>Acanthochromis</taxon>
    </lineage>
</organism>
<dbReference type="Pfam" id="PF13358">
    <property type="entry name" value="DDE_3"/>
    <property type="match status" value="1"/>
</dbReference>
<dbReference type="AlphaFoldDB" id="A0A3Q1FP19"/>
<name>A0A3Q1FP19_9TELE</name>
<evidence type="ECO:0000259" key="1">
    <source>
        <dbReference type="Pfam" id="PF13358"/>
    </source>
</evidence>
<proteinExistence type="predicted"/>
<dbReference type="InterPro" id="IPR038717">
    <property type="entry name" value="Tc1-like_DDE_dom"/>
</dbReference>
<dbReference type="InParanoid" id="A0A3Q1FP19"/>
<dbReference type="GeneTree" id="ENSGT01150000286914"/>
<dbReference type="Proteomes" id="UP000257200">
    <property type="component" value="Unplaced"/>
</dbReference>
<protein>
    <recommendedName>
        <fullName evidence="1">Tc1-like transposase DDE domain-containing protein</fullName>
    </recommendedName>
</protein>
<reference evidence="2" key="1">
    <citation type="submission" date="2025-08" db="UniProtKB">
        <authorList>
            <consortium name="Ensembl"/>
        </authorList>
    </citation>
    <scope>IDENTIFICATION</scope>
</reference>
<dbReference type="STRING" id="80966.ENSAPOP00000018229"/>
<accession>A0A3Q1FP19</accession>
<dbReference type="GO" id="GO:0003676">
    <property type="term" value="F:nucleic acid binding"/>
    <property type="evidence" value="ECO:0007669"/>
    <property type="project" value="InterPro"/>
</dbReference>
<keyword evidence="3" id="KW-1185">Reference proteome</keyword>
<dbReference type="Gene3D" id="3.30.420.10">
    <property type="entry name" value="Ribonuclease H-like superfamily/Ribonuclease H"/>
    <property type="match status" value="1"/>
</dbReference>
<evidence type="ECO:0000313" key="3">
    <source>
        <dbReference type="Proteomes" id="UP000257200"/>
    </source>
</evidence>
<reference evidence="2" key="2">
    <citation type="submission" date="2025-09" db="UniProtKB">
        <authorList>
            <consortium name="Ensembl"/>
        </authorList>
    </citation>
    <scope>IDENTIFICATION</scope>
</reference>
<dbReference type="InterPro" id="IPR036397">
    <property type="entry name" value="RNaseH_sf"/>
</dbReference>
<sequence length="206" mass="23445">MPKTKELSEATKAGCNSTRFRTELQRKAWLLFAGDHKDWTVDDWAKVLFTNLLVRRKPGEAYKSDSLAPTEKHGGGSVTIWGCFSMGGKGQMQSCERPMNQVMYRATLENSRLPSIFQQNNAPCHTARSVKVWMENQNIPTMAWSSQSPHLNPVENLWKIIKLKTKQPTSSWEELPSIHSSILYTPRIFDFHCGKNATSVFSCYIC</sequence>
<evidence type="ECO:0000313" key="2">
    <source>
        <dbReference type="Ensembl" id="ENSAPOP00000018229.1"/>
    </source>
</evidence>